<accession>A0A1M6BZW6</accession>
<dbReference type="AlphaFoldDB" id="A0A1M6BZW6"/>
<dbReference type="RefSeq" id="WP_190014002.1">
    <property type="nucleotide sequence ID" value="NZ_FQZV01000003.1"/>
</dbReference>
<organism evidence="2 3">
    <name type="scientific">Geosporobacter subterraneus DSM 17957</name>
    <dbReference type="NCBI Taxonomy" id="1121919"/>
    <lineage>
        <taxon>Bacteria</taxon>
        <taxon>Bacillati</taxon>
        <taxon>Bacillota</taxon>
        <taxon>Clostridia</taxon>
        <taxon>Peptostreptococcales</taxon>
        <taxon>Thermotaleaceae</taxon>
        <taxon>Geosporobacter</taxon>
    </lineage>
</organism>
<reference evidence="3" key="1">
    <citation type="submission" date="2016-11" db="EMBL/GenBank/DDBJ databases">
        <authorList>
            <person name="Varghese N."/>
            <person name="Submissions S."/>
        </authorList>
    </citation>
    <scope>NUCLEOTIDE SEQUENCE [LARGE SCALE GENOMIC DNA]</scope>
    <source>
        <strain evidence="3">DSM 17957</strain>
    </source>
</reference>
<keyword evidence="1" id="KW-1133">Transmembrane helix</keyword>
<dbReference type="STRING" id="1121919.SAMN02745975_00114"/>
<keyword evidence="1" id="KW-0812">Transmembrane</keyword>
<keyword evidence="3" id="KW-1185">Reference proteome</keyword>
<gene>
    <name evidence="2" type="ORF">SAMN02745975_00114</name>
</gene>
<name>A0A1M6BZW6_9FIRM</name>
<keyword evidence="1" id="KW-0472">Membrane</keyword>
<proteinExistence type="predicted"/>
<evidence type="ECO:0000256" key="1">
    <source>
        <dbReference type="SAM" id="Phobius"/>
    </source>
</evidence>
<dbReference type="Pfam" id="PF22564">
    <property type="entry name" value="HAAS"/>
    <property type="match status" value="1"/>
</dbReference>
<evidence type="ECO:0000313" key="2">
    <source>
        <dbReference type="EMBL" id="SHI54312.1"/>
    </source>
</evidence>
<dbReference type="Proteomes" id="UP000184536">
    <property type="component" value="Unassembled WGS sequence"/>
</dbReference>
<feature type="transmembrane region" description="Helical" evidence="1">
    <location>
        <begin position="110"/>
        <end position="131"/>
    </location>
</feature>
<feature type="transmembrane region" description="Helical" evidence="1">
    <location>
        <begin position="151"/>
        <end position="177"/>
    </location>
</feature>
<sequence>MRKAEFLNTLEQSLSNISVEERNEILYDYEEHFQMGLEQGKTEEEIAASLGDPKNLAKEFTVGHALKRAETDTSTTNVLRAVFATISLGFFNVIFILGPFLALVGILTALFAAAFGITISGVAMFGGSILFPFFGWSMHLPFSIHMNPLATFFAAIGTTALGILFIIGNCYLSMYFYKATLQYIKLNLRIITGRRV</sequence>
<dbReference type="EMBL" id="FQZV01000003">
    <property type="protein sequence ID" value="SHI54312.1"/>
    <property type="molecule type" value="Genomic_DNA"/>
</dbReference>
<protein>
    <submittedName>
        <fullName evidence="2">Uncharacterized membrane protein</fullName>
    </submittedName>
</protein>
<evidence type="ECO:0000313" key="3">
    <source>
        <dbReference type="Proteomes" id="UP000184536"/>
    </source>
</evidence>
<feature type="transmembrane region" description="Helical" evidence="1">
    <location>
        <begin position="81"/>
        <end position="103"/>
    </location>
</feature>